<keyword evidence="9" id="KW-1185">Reference proteome</keyword>
<keyword evidence="3" id="KW-1133">Transmembrane helix</keyword>
<accession>A0ABQ7T496</accession>
<evidence type="ECO:0000256" key="3">
    <source>
        <dbReference type="ARBA" id="ARBA00022989"/>
    </source>
</evidence>
<dbReference type="PANTHER" id="PTHR16002:SF5">
    <property type="entry name" value="TRANSMEMBRANE PROTEIN 248"/>
    <property type="match status" value="1"/>
</dbReference>
<evidence type="ECO:0000256" key="4">
    <source>
        <dbReference type="ARBA" id="ARBA00023136"/>
    </source>
</evidence>
<feature type="domain" description="TMEM248/TMEM219" evidence="7">
    <location>
        <begin position="1"/>
        <end position="144"/>
    </location>
</feature>
<evidence type="ECO:0000313" key="8">
    <source>
        <dbReference type="EMBL" id="KAH0624332.1"/>
    </source>
</evidence>
<evidence type="ECO:0000259" key="7">
    <source>
        <dbReference type="Pfam" id="PF14940"/>
    </source>
</evidence>
<dbReference type="InterPro" id="IPR039587">
    <property type="entry name" value="TMEM248/TMEM219_dom"/>
</dbReference>
<comment type="subcellular location">
    <subcellularLocation>
        <location evidence="1">Membrane</location>
        <topology evidence="1">Multi-pass membrane protein</topology>
    </subcellularLocation>
</comment>
<reference evidence="8 9" key="1">
    <citation type="journal article" date="2022" name="Gigascience">
        <title>A chromosome-level genome assembly and annotation of the desert horned lizard, Phrynosoma platyrhinos, provides insight into chromosomal rearrangements among reptiles.</title>
        <authorList>
            <person name="Koochekian N."/>
            <person name="Ascanio A."/>
            <person name="Farleigh K."/>
            <person name="Card D.C."/>
            <person name="Schield D.R."/>
            <person name="Castoe T.A."/>
            <person name="Jezkova T."/>
        </authorList>
    </citation>
    <scope>NUCLEOTIDE SEQUENCE [LARGE SCALE GENOMIC DNA]</scope>
    <source>
        <strain evidence="8">NK-2021</strain>
    </source>
</reference>
<evidence type="ECO:0000256" key="6">
    <source>
        <dbReference type="ARBA" id="ARBA00039285"/>
    </source>
</evidence>
<evidence type="ECO:0000313" key="9">
    <source>
        <dbReference type="Proteomes" id="UP000826234"/>
    </source>
</evidence>
<keyword evidence="2" id="KW-0812">Transmembrane</keyword>
<dbReference type="Proteomes" id="UP000826234">
    <property type="component" value="Unassembled WGS sequence"/>
</dbReference>
<dbReference type="Pfam" id="PF14940">
    <property type="entry name" value="TMEM219"/>
    <property type="match status" value="1"/>
</dbReference>
<evidence type="ECO:0000256" key="2">
    <source>
        <dbReference type="ARBA" id="ARBA00022692"/>
    </source>
</evidence>
<dbReference type="PANTHER" id="PTHR16002">
    <property type="entry name" value="TRANSMEMBRANE PROTEIN 248-LIKE"/>
    <property type="match status" value="1"/>
</dbReference>
<comment type="caution">
    <text evidence="8">The sequence shown here is derived from an EMBL/GenBank/DDBJ whole genome shotgun (WGS) entry which is preliminary data.</text>
</comment>
<keyword evidence="4" id="KW-0472">Membrane</keyword>
<name>A0ABQ7T496_PHRPL</name>
<comment type="similarity">
    <text evidence="5">Belongs to the TMEM248 family.</text>
</comment>
<gene>
    <name evidence="8" type="ORF">JD844_031712</name>
</gene>
<evidence type="ECO:0000256" key="5">
    <source>
        <dbReference type="ARBA" id="ARBA00038111"/>
    </source>
</evidence>
<protein>
    <recommendedName>
        <fullName evidence="6">Transmembrane protein 248</fullName>
    </recommendedName>
</protein>
<dbReference type="InterPro" id="IPR039493">
    <property type="entry name" value="TMEM248/TMEM219"/>
</dbReference>
<organism evidence="8 9">
    <name type="scientific">Phrynosoma platyrhinos</name>
    <name type="common">Desert horned lizard</name>
    <dbReference type="NCBI Taxonomy" id="52577"/>
    <lineage>
        <taxon>Eukaryota</taxon>
        <taxon>Metazoa</taxon>
        <taxon>Chordata</taxon>
        <taxon>Craniata</taxon>
        <taxon>Vertebrata</taxon>
        <taxon>Euteleostomi</taxon>
        <taxon>Lepidosauria</taxon>
        <taxon>Squamata</taxon>
        <taxon>Bifurcata</taxon>
        <taxon>Unidentata</taxon>
        <taxon>Episquamata</taxon>
        <taxon>Toxicofera</taxon>
        <taxon>Iguania</taxon>
        <taxon>Phrynosomatidae</taxon>
        <taxon>Phrynosomatinae</taxon>
        <taxon>Phrynosoma</taxon>
    </lineage>
</organism>
<proteinExistence type="inferred from homology"/>
<evidence type="ECO:0000256" key="1">
    <source>
        <dbReference type="ARBA" id="ARBA00004141"/>
    </source>
</evidence>
<dbReference type="EMBL" id="JAIPUX010001232">
    <property type="protein sequence ID" value="KAH0624332.1"/>
    <property type="molecule type" value="Genomic_DNA"/>
</dbReference>
<sequence length="145" mass="16378">MVFMISISEMAIAFLTLGYFFKIKDIKSPEMAEDWNTFLLQFNDLQFCIWENETLKHLINDTTTPESSMTVSQSWLSTLLPQVLVDSGPISTLVVITLMLDPLKPFGGFSQNVTHLYSTIFSHPVGLTGRETHEEINIMFTLPAA</sequence>